<dbReference type="Proteomes" id="UP000824260">
    <property type="component" value="Unassembled WGS sequence"/>
</dbReference>
<protein>
    <submittedName>
        <fullName evidence="2">DUF2344 domain-containing protein</fullName>
    </submittedName>
</protein>
<feature type="domain" description="DUF2344" evidence="1">
    <location>
        <begin position="2"/>
        <end position="179"/>
    </location>
</feature>
<evidence type="ECO:0000259" key="1">
    <source>
        <dbReference type="Pfam" id="PF10105"/>
    </source>
</evidence>
<dbReference type="NCBIfam" id="TIGR03936">
    <property type="entry name" value="sam_1_link_chp"/>
    <property type="match status" value="1"/>
</dbReference>
<organism evidence="2 3">
    <name type="scientific">Candidatus Pullichristensenella stercorigallinarum</name>
    <dbReference type="NCBI Taxonomy" id="2840909"/>
    <lineage>
        <taxon>Bacteria</taxon>
        <taxon>Bacillati</taxon>
        <taxon>Bacillota</taxon>
        <taxon>Clostridia</taxon>
        <taxon>Candidatus Pullichristensenella</taxon>
    </lineage>
</organism>
<dbReference type="InterPro" id="IPR018768">
    <property type="entry name" value="DUF2344"/>
</dbReference>
<evidence type="ECO:0000313" key="2">
    <source>
        <dbReference type="EMBL" id="HIQ83148.1"/>
    </source>
</evidence>
<dbReference type="Pfam" id="PF10105">
    <property type="entry name" value="DUF2344"/>
    <property type="match status" value="1"/>
</dbReference>
<reference evidence="2" key="1">
    <citation type="submission" date="2020-10" db="EMBL/GenBank/DDBJ databases">
        <authorList>
            <person name="Gilroy R."/>
        </authorList>
    </citation>
    <scope>NUCLEOTIDE SEQUENCE</scope>
    <source>
        <strain evidence="2">ChiSjej6B24-2974</strain>
    </source>
</reference>
<proteinExistence type="predicted"/>
<accession>A0A9D0ZM27</accession>
<sequence>MRTLLRFGKNSRLRFVSHLDLQRFFQRALNRTGLPIAFSQGFNPHAVMSFASALAVGWTSEYEILDVKLAAPMGRGRVEEAMRAALPEDLPVLGVRMVDDRFPAAMSLVRCADYRIIPEGTDAAAILAAVEPYLAAEHVMGVRKTKSGEREIDLRPLTLSLAARDGSLYARLMLTERDTLKPDVLLAGLAGLAGVQVPRVHVHRLCLLGENAAGELSPLMELKNA</sequence>
<name>A0A9D0ZM27_9FIRM</name>
<reference evidence="2" key="2">
    <citation type="journal article" date="2021" name="PeerJ">
        <title>Extensive microbial diversity within the chicken gut microbiome revealed by metagenomics and culture.</title>
        <authorList>
            <person name="Gilroy R."/>
            <person name="Ravi A."/>
            <person name="Getino M."/>
            <person name="Pursley I."/>
            <person name="Horton D.L."/>
            <person name="Alikhan N.F."/>
            <person name="Baker D."/>
            <person name="Gharbi K."/>
            <person name="Hall N."/>
            <person name="Watson M."/>
            <person name="Adriaenssens E.M."/>
            <person name="Foster-Nyarko E."/>
            <person name="Jarju S."/>
            <person name="Secka A."/>
            <person name="Antonio M."/>
            <person name="Oren A."/>
            <person name="Chaudhuri R.R."/>
            <person name="La Ragione R."/>
            <person name="Hildebrand F."/>
            <person name="Pallen M.J."/>
        </authorList>
    </citation>
    <scope>NUCLEOTIDE SEQUENCE</scope>
    <source>
        <strain evidence="2">ChiSjej6B24-2974</strain>
    </source>
</reference>
<comment type="caution">
    <text evidence="2">The sequence shown here is derived from an EMBL/GenBank/DDBJ whole genome shotgun (WGS) entry which is preliminary data.</text>
</comment>
<dbReference type="EMBL" id="DVFZ01000085">
    <property type="protein sequence ID" value="HIQ83148.1"/>
    <property type="molecule type" value="Genomic_DNA"/>
</dbReference>
<dbReference type="AlphaFoldDB" id="A0A9D0ZM27"/>
<gene>
    <name evidence="2" type="ORF">IAA52_08595</name>
</gene>
<evidence type="ECO:0000313" key="3">
    <source>
        <dbReference type="Proteomes" id="UP000824260"/>
    </source>
</evidence>